<feature type="transmembrane region" description="Helical" evidence="1">
    <location>
        <begin position="27"/>
        <end position="45"/>
    </location>
</feature>
<dbReference type="Proteomes" id="UP000294498">
    <property type="component" value="Unassembled WGS sequence"/>
</dbReference>
<dbReference type="OrthoDB" id="797097at2"/>
<dbReference type="EMBL" id="SODV01000002">
    <property type="protein sequence ID" value="TDW96124.1"/>
    <property type="molecule type" value="Genomic_DNA"/>
</dbReference>
<keyword evidence="1" id="KW-0812">Transmembrane</keyword>
<evidence type="ECO:0000313" key="3">
    <source>
        <dbReference type="Proteomes" id="UP000294498"/>
    </source>
</evidence>
<sequence>MNWKLLFLLSLLGLAMGLATVSLIGQNVEPIFWLIVFLFCAWMIARNAPGRLFLHGVCLGLLNCVWVTAAHAIFFHTYWDNHPQMAQMSHNMPWPDHPRRGMIIFGPVIGLASGVVIGLLTLLVNLIVRKKPATA</sequence>
<gene>
    <name evidence="2" type="ORF">EDB95_3947</name>
</gene>
<evidence type="ECO:0000313" key="2">
    <source>
        <dbReference type="EMBL" id="TDW96124.1"/>
    </source>
</evidence>
<comment type="caution">
    <text evidence="2">The sequence shown here is derived from an EMBL/GenBank/DDBJ whole genome shotgun (WGS) entry which is preliminary data.</text>
</comment>
<dbReference type="AlphaFoldDB" id="A0A4R8DFV8"/>
<organism evidence="2 3">
    <name type="scientific">Dinghuibacter silviterrae</name>
    <dbReference type="NCBI Taxonomy" id="1539049"/>
    <lineage>
        <taxon>Bacteria</taxon>
        <taxon>Pseudomonadati</taxon>
        <taxon>Bacteroidota</taxon>
        <taxon>Chitinophagia</taxon>
        <taxon>Chitinophagales</taxon>
        <taxon>Chitinophagaceae</taxon>
        <taxon>Dinghuibacter</taxon>
    </lineage>
</organism>
<keyword evidence="1" id="KW-1133">Transmembrane helix</keyword>
<keyword evidence="3" id="KW-1185">Reference proteome</keyword>
<evidence type="ECO:0000256" key="1">
    <source>
        <dbReference type="SAM" id="Phobius"/>
    </source>
</evidence>
<reference evidence="2 3" key="1">
    <citation type="submission" date="2019-03" db="EMBL/GenBank/DDBJ databases">
        <title>Genomic Encyclopedia of Type Strains, Phase IV (KMG-IV): sequencing the most valuable type-strain genomes for metagenomic binning, comparative biology and taxonomic classification.</title>
        <authorList>
            <person name="Goeker M."/>
        </authorList>
    </citation>
    <scope>NUCLEOTIDE SEQUENCE [LARGE SCALE GENOMIC DNA]</scope>
    <source>
        <strain evidence="2 3">DSM 100059</strain>
    </source>
</reference>
<dbReference type="RefSeq" id="WP_133996113.1">
    <property type="nucleotide sequence ID" value="NZ_SODV01000002.1"/>
</dbReference>
<keyword evidence="1" id="KW-0472">Membrane</keyword>
<feature type="transmembrane region" description="Helical" evidence="1">
    <location>
        <begin position="52"/>
        <end position="79"/>
    </location>
</feature>
<protein>
    <recommendedName>
        <fullName evidence="4">Transmembrane protein</fullName>
    </recommendedName>
</protein>
<name>A0A4R8DFV8_9BACT</name>
<feature type="transmembrane region" description="Helical" evidence="1">
    <location>
        <begin position="102"/>
        <end position="128"/>
    </location>
</feature>
<proteinExistence type="predicted"/>
<accession>A0A4R8DFV8</accession>
<evidence type="ECO:0008006" key="4">
    <source>
        <dbReference type="Google" id="ProtNLM"/>
    </source>
</evidence>